<dbReference type="AlphaFoldDB" id="A0A150KPG3"/>
<gene>
    <name evidence="2" type="primary">mciZ</name>
    <name evidence="1" type="ORF">B4102_1451</name>
    <name evidence="2" type="ORF">JGZ69_16725</name>
</gene>
<dbReference type="EMBL" id="LQYN01000097">
    <property type="protein sequence ID" value="KYC95180.1"/>
    <property type="molecule type" value="Genomic_DNA"/>
</dbReference>
<evidence type="ECO:0000313" key="3">
    <source>
        <dbReference type="Proteomes" id="UP000075666"/>
    </source>
</evidence>
<sequence length="42" mass="5012">MKIYIQPKGIILSGKAWEIRESLKFYAKKHKYVSDWIKKTGQ</sequence>
<dbReference type="Proteomes" id="UP000595512">
    <property type="component" value="Chromosome"/>
</dbReference>
<evidence type="ECO:0000313" key="1">
    <source>
        <dbReference type="EMBL" id="KYC95180.1"/>
    </source>
</evidence>
<evidence type="ECO:0000313" key="2">
    <source>
        <dbReference type="EMBL" id="QQX24422.1"/>
    </source>
</evidence>
<name>A0A150KPG3_9BACI</name>
<dbReference type="Pfam" id="PF13072">
    <property type="entry name" value="MciZ"/>
    <property type="match status" value="1"/>
</dbReference>
<dbReference type="Proteomes" id="UP000075666">
    <property type="component" value="Unassembled WGS sequence"/>
</dbReference>
<keyword evidence="3" id="KW-1185">Reference proteome</keyword>
<dbReference type="InterPro" id="IPR025177">
    <property type="entry name" value="MciZ"/>
</dbReference>
<accession>A0A150KPG3</accession>
<dbReference type="RefSeq" id="WP_084347829.1">
    <property type="nucleotide sequence ID" value="NZ_CP066701.1"/>
</dbReference>
<reference evidence="2 4" key="2">
    <citation type="submission" date="2020-12" db="EMBL/GenBank/DDBJ databases">
        <title>Taxonomic evaluation of the Bacillus sporothermodurans group of bacteria based on whole genome sequences.</title>
        <authorList>
            <person name="Fiedler G."/>
            <person name="Herbstmann A.-D."/>
            <person name="Doll E."/>
            <person name="Wenning M."/>
            <person name="Brinks E."/>
            <person name="Kabisch J."/>
            <person name="Breitenwieser F."/>
            <person name="Lappann M."/>
            <person name="Boehnlein C."/>
            <person name="Franz C."/>
        </authorList>
    </citation>
    <scope>NUCLEOTIDE SEQUENCE [LARGE SCALE GENOMIC DNA]</scope>
    <source>
        <strain evidence="2 4">DSM 10599</strain>
    </source>
</reference>
<reference evidence="1 3" key="1">
    <citation type="submission" date="2016-01" db="EMBL/GenBank/DDBJ databases">
        <title>Genome Sequences of Twelve Sporeforming Bacillus Species Isolated from Foods.</title>
        <authorList>
            <person name="Berendsen E.M."/>
            <person name="Wells-Bennik M.H."/>
            <person name="Krawcyk A.O."/>
            <person name="De Jong A."/>
            <person name="Holsappel S."/>
            <person name="Eijlander R.T."/>
            <person name="Kuipers O.P."/>
        </authorList>
    </citation>
    <scope>NUCLEOTIDE SEQUENCE [LARGE SCALE GENOMIC DNA]</scope>
    <source>
        <strain evidence="1 3">B4102</strain>
    </source>
</reference>
<organism evidence="1 3">
    <name type="scientific">Heyndrickxia sporothermodurans</name>
    <dbReference type="NCBI Taxonomy" id="46224"/>
    <lineage>
        <taxon>Bacteria</taxon>
        <taxon>Bacillati</taxon>
        <taxon>Bacillota</taxon>
        <taxon>Bacilli</taxon>
        <taxon>Bacillales</taxon>
        <taxon>Bacillaceae</taxon>
        <taxon>Heyndrickxia</taxon>
    </lineage>
</organism>
<evidence type="ECO:0000313" key="4">
    <source>
        <dbReference type="Proteomes" id="UP000595512"/>
    </source>
</evidence>
<dbReference type="EMBL" id="CP066701">
    <property type="protein sequence ID" value="QQX24422.1"/>
    <property type="molecule type" value="Genomic_DNA"/>
</dbReference>
<dbReference type="GeneID" id="62498276"/>
<protein>
    <submittedName>
        <fullName evidence="2">Z-ring formation inhibitor MciZ</fullName>
    </submittedName>
</protein>
<dbReference type="PATRIC" id="fig|46224.3.peg.192"/>
<dbReference type="STRING" id="46224.B4102_1451"/>
<dbReference type="OrthoDB" id="2990038at2"/>
<proteinExistence type="predicted"/>
<dbReference type="KEGG" id="hspo:JGZ69_16725"/>